<reference evidence="1 2" key="1">
    <citation type="submission" date="2019-03" db="EMBL/GenBank/DDBJ databases">
        <authorList>
            <person name="Gonzalez-Pimentel J.L."/>
        </authorList>
    </citation>
    <scope>NUCLEOTIDE SEQUENCE [LARGE SCALE GENOMIC DNA]</scope>
    <source>
        <strain evidence="1 2">JCM 31289</strain>
    </source>
</reference>
<dbReference type="OrthoDB" id="513524at2"/>
<organism evidence="1 2">
    <name type="scientific">Streptomyces palmae</name>
    <dbReference type="NCBI Taxonomy" id="1701085"/>
    <lineage>
        <taxon>Bacteria</taxon>
        <taxon>Bacillati</taxon>
        <taxon>Actinomycetota</taxon>
        <taxon>Actinomycetes</taxon>
        <taxon>Kitasatosporales</taxon>
        <taxon>Streptomycetaceae</taxon>
        <taxon>Streptomyces</taxon>
    </lineage>
</organism>
<accession>A0A4Z0HAY7</accession>
<comment type="caution">
    <text evidence="1">The sequence shown here is derived from an EMBL/GenBank/DDBJ whole genome shotgun (WGS) entry which is preliminary data.</text>
</comment>
<dbReference type="Proteomes" id="UP000297948">
    <property type="component" value="Unassembled WGS sequence"/>
</dbReference>
<keyword evidence="2" id="KW-1185">Reference proteome</keyword>
<gene>
    <name evidence="1" type="ORF">E4099_06210</name>
</gene>
<sequence>MAGAEQVSDELWEEFHTVVNMTSRELREWLSVASAGEETEEVPDAAGDPTSRQVLGVLGKRRTDLTEEDVRVMRRVCAIVRGERGADMEPQAGGVQWRHGLMNIGHDPLKPT</sequence>
<dbReference type="InterPro" id="IPR021487">
    <property type="entry name" value="DUF3140"/>
</dbReference>
<name>A0A4Z0HAY7_9ACTN</name>
<dbReference type="EMBL" id="SRID01000034">
    <property type="protein sequence ID" value="TGB15796.1"/>
    <property type="molecule type" value="Genomic_DNA"/>
</dbReference>
<evidence type="ECO:0000313" key="2">
    <source>
        <dbReference type="Proteomes" id="UP000297948"/>
    </source>
</evidence>
<proteinExistence type="predicted"/>
<dbReference type="PANTHER" id="PTHR40630">
    <property type="entry name" value="POSSIBLE DNA-BINDING PROTEIN"/>
    <property type="match status" value="1"/>
</dbReference>
<dbReference type="PANTHER" id="PTHR40630:SF1">
    <property type="entry name" value="DNA-BINDING PROTEIN"/>
    <property type="match status" value="1"/>
</dbReference>
<protein>
    <submittedName>
        <fullName evidence="1">DUF3140 domain-containing protein</fullName>
    </submittedName>
</protein>
<evidence type="ECO:0000313" key="1">
    <source>
        <dbReference type="EMBL" id="TGB15796.1"/>
    </source>
</evidence>
<dbReference type="AlphaFoldDB" id="A0A4Z0HAY7"/>
<dbReference type="Pfam" id="PF11338">
    <property type="entry name" value="DUF3140"/>
    <property type="match status" value="1"/>
</dbReference>